<dbReference type="OrthoDB" id="1492425at2"/>
<dbReference type="AlphaFoldDB" id="A0A085BMF9"/>
<keyword evidence="2" id="KW-1185">Reference proteome</keyword>
<proteinExistence type="predicted"/>
<evidence type="ECO:0000313" key="1">
    <source>
        <dbReference type="EMBL" id="KFC23654.1"/>
    </source>
</evidence>
<dbReference type="EMBL" id="JPLY01000001">
    <property type="protein sequence ID" value="KFC23654.1"/>
    <property type="molecule type" value="Genomic_DNA"/>
</dbReference>
<accession>A0A085BMF9</accession>
<organism evidence="1 2">
    <name type="scientific">Epilithonimonas lactis</name>
    <dbReference type="NCBI Taxonomy" id="421072"/>
    <lineage>
        <taxon>Bacteria</taxon>
        <taxon>Pseudomonadati</taxon>
        <taxon>Bacteroidota</taxon>
        <taxon>Flavobacteriia</taxon>
        <taxon>Flavobacteriales</taxon>
        <taxon>Weeksellaceae</taxon>
        <taxon>Chryseobacterium group</taxon>
        <taxon>Epilithonimonas</taxon>
    </lineage>
</organism>
<dbReference type="eggNOG" id="ENOG502Z8VI">
    <property type="taxonomic scope" value="Bacteria"/>
</dbReference>
<name>A0A085BMF9_9FLAO</name>
<dbReference type="RefSeq" id="WP_034973597.1">
    <property type="nucleotide sequence ID" value="NZ_FOFI01000002.1"/>
</dbReference>
<dbReference type="Proteomes" id="UP000028623">
    <property type="component" value="Unassembled WGS sequence"/>
</dbReference>
<protein>
    <submittedName>
        <fullName evidence="1">Uncharacterized protein</fullName>
    </submittedName>
</protein>
<reference evidence="1 2" key="1">
    <citation type="submission" date="2014-07" db="EMBL/GenBank/DDBJ databases">
        <title>Epilithonimonas lactis LMG 22401 Genome.</title>
        <authorList>
            <person name="Pipes S.E."/>
            <person name="Stropko S.J."/>
        </authorList>
    </citation>
    <scope>NUCLEOTIDE SEQUENCE [LARGE SCALE GENOMIC DNA]</scope>
    <source>
        <strain evidence="1 2">LMG 24401</strain>
    </source>
</reference>
<dbReference type="STRING" id="421072.SAMN04488097_1668"/>
<gene>
    <name evidence="1" type="ORF">IO89_03500</name>
</gene>
<evidence type="ECO:0000313" key="2">
    <source>
        <dbReference type="Proteomes" id="UP000028623"/>
    </source>
</evidence>
<comment type="caution">
    <text evidence="1">The sequence shown here is derived from an EMBL/GenBank/DDBJ whole genome shotgun (WGS) entry which is preliminary data.</text>
</comment>
<sequence length="309" mass="35815">MIDFSYFYKEKYSFDEIPTTNKYDLLLSAYDGCDRTKKIFDKILAENKKWIIYPHYDISDDVSNSFTVNSFQEDDDGLVNFVKDLHITTDTKICIDITGFLRPHLIYLTLLLNTIYKVKKIDFLYTEPNYYKDAEETVFSGAISEAPRLIKGCSSSKSYSNFDKDILIINAGYDDKLISAVTKDKSKVFKKFIILGFPSLQPDFYQENVFQIRKAKDEIGQVEKKSFAPAYDPFETANRIKEIVEANCDDSNVYLSPLSTKPQTLGLLIYFLWYRDTKSLNIIFPFSNVYKAKTAVGINHTWRYSVELN</sequence>